<dbReference type="AlphaFoldDB" id="A0A371J892"/>
<keyword evidence="1" id="KW-0378">Hydrolase</keyword>
<proteinExistence type="predicted"/>
<evidence type="ECO:0000313" key="4">
    <source>
        <dbReference type="Proteomes" id="UP000215694"/>
    </source>
</evidence>
<dbReference type="InterPro" id="IPR042000">
    <property type="entry name" value="Sortase_D_2"/>
</dbReference>
<dbReference type="Gene3D" id="2.40.260.10">
    <property type="entry name" value="Sortase"/>
    <property type="match status" value="1"/>
</dbReference>
<keyword evidence="4" id="KW-1185">Reference proteome</keyword>
<dbReference type="RefSeq" id="WP_094368697.1">
    <property type="nucleotide sequence ID" value="NZ_NOJY02000004.1"/>
</dbReference>
<evidence type="ECO:0000256" key="1">
    <source>
        <dbReference type="ARBA" id="ARBA00022801"/>
    </source>
</evidence>
<comment type="caution">
    <text evidence="3">The sequence shown here is derived from an EMBL/GenBank/DDBJ whole genome shotgun (WGS) entry which is preliminary data.</text>
</comment>
<sequence length="185" mass="20664">MKKVSKILVTMGLILILGSASLNIYTKYKESQAKNKFTEKISEVSDSVTEDVKLGDEIALIDIESINLSSVIVSGINKEQIRYYVGHFENTPMPGENGNFSIAGHRSTIYNQVFNNIDKLNKGDEIVVTSTNGKFTYEVNEIFETEATNMSVLNQDNEIKEMTIVTCTKTGKERVIVKAILKEEV</sequence>
<reference evidence="3 4" key="1">
    <citation type="journal article" date="2017" name="Genome Announc.">
        <title>Draft Genome Sequence of Romboutsia weinsteinii sp. nov. Strain CCRI-19649(T) Isolated from Surface Water.</title>
        <authorList>
            <person name="Maheux A.F."/>
            <person name="Boudreau D.K."/>
            <person name="Berube E."/>
            <person name="Boissinot M."/>
            <person name="Cantin P."/>
            <person name="Raymond F."/>
            <person name="Corbeil J."/>
            <person name="Omar R.F."/>
            <person name="Bergeron M.G."/>
        </authorList>
    </citation>
    <scope>NUCLEOTIDE SEQUENCE [LARGE SCALE GENOMIC DNA]</scope>
    <source>
        <strain evidence="3 4">CCRI-19649</strain>
    </source>
</reference>
<dbReference type="SUPFAM" id="SSF63817">
    <property type="entry name" value="Sortase"/>
    <property type="match status" value="1"/>
</dbReference>
<name>A0A371J892_9FIRM</name>
<organism evidence="3 4">
    <name type="scientific">Romboutsia weinsteinii</name>
    <dbReference type="NCBI Taxonomy" id="2020949"/>
    <lineage>
        <taxon>Bacteria</taxon>
        <taxon>Bacillati</taxon>
        <taxon>Bacillota</taxon>
        <taxon>Clostridia</taxon>
        <taxon>Peptostreptococcales</taxon>
        <taxon>Peptostreptococcaceae</taxon>
        <taxon>Romboutsia</taxon>
    </lineage>
</organism>
<feature type="active site" description="Acyl-thioester intermediate" evidence="2">
    <location>
        <position position="167"/>
    </location>
</feature>
<gene>
    <name evidence="3" type="ORF">CHL78_003215</name>
</gene>
<dbReference type="Pfam" id="PF04203">
    <property type="entry name" value="Sortase"/>
    <property type="match status" value="1"/>
</dbReference>
<dbReference type="GO" id="GO:0016787">
    <property type="term" value="F:hydrolase activity"/>
    <property type="evidence" value="ECO:0007669"/>
    <property type="project" value="UniProtKB-KW"/>
</dbReference>
<dbReference type="InterPro" id="IPR023365">
    <property type="entry name" value="Sortase_dom-sf"/>
</dbReference>
<dbReference type="CDD" id="cd06166">
    <property type="entry name" value="Sortase_D_2"/>
    <property type="match status" value="1"/>
</dbReference>
<feature type="active site" description="Proton donor/acceptor" evidence="2">
    <location>
        <position position="105"/>
    </location>
</feature>
<dbReference type="NCBIfam" id="TIGR01076">
    <property type="entry name" value="sortase_fam"/>
    <property type="match status" value="1"/>
</dbReference>
<accession>A0A371J892</accession>
<dbReference type="OrthoDB" id="154054at2"/>
<evidence type="ECO:0000256" key="2">
    <source>
        <dbReference type="PIRSR" id="PIRSR605754-1"/>
    </source>
</evidence>
<dbReference type="Proteomes" id="UP000215694">
    <property type="component" value="Unassembled WGS sequence"/>
</dbReference>
<dbReference type="InterPro" id="IPR005754">
    <property type="entry name" value="Sortase"/>
</dbReference>
<evidence type="ECO:0000313" key="3">
    <source>
        <dbReference type="EMBL" id="RDY28945.1"/>
    </source>
</evidence>
<dbReference type="EMBL" id="NOJY02000004">
    <property type="protein sequence ID" value="RDY28945.1"/>
    <property type="molecule type" value="Genomic_DNA"/>
</dbReference>
<protein>
    <submittedName>
        <fullName evidence="3">Class D sortase</fullName>
    </submittedName>
</protein>